<accession>A0A7C3R2E4</accession>
<dbReference type="AlphaFoldDB" id="A0A7C3R2E4"/>
<name>A0A7C3R2E4_9BACT</name>
<comment type="caution">
    <text evidence="1">The sequence shown here is derived from an EMBL/GenBank/DDBJ whole genome shotgun (WGS) entry which is preliminary data.</text>
</comment>
<organism evidence="1">
    <name type="scientific">Leptospirillum ferriphilum</name>
    <dbReference type="NCBI Taxonomy" id="178606"/>
    <lineage>
        <taxon>Bacteria</taxon>
        <taxon>Pseudomonadati</taxon>
        <taxon>Nitrospirota</taxon>
        <taxon>Nitrospiria</taxon>
        <taxon>Nitrospirales</taxon>
        <taxon>Nitrospiraceae</taxon>
        <taxon>Leptospirillum</taxon>
    </lineage>
</organism>
<dbReference type="EMBL" id="DTMM01000027">
    <property type="protein sequence ID" value="HFT92593.1"/>
    <property type="molecule type" value="Genomic_DNA"/>
</dbReference>
<evidence type="ECO:0000313" key="1">
    <source>
        <dbReference type="EMBL" id="HFT92593.1"/>
    </source>
</evidence>
<protein>
    <submittedName>
        <fullName evidence="1">Uncharacterized protein</fullName>
    </submittedName>
</protein>
<sequence>MSSQTESTYDRIELFQDLPHELKDAGLGAIAIQAVARVLVGDSAESVNEKEGKPLSDYSREGLLFAVELLAEKITEDLDRYVLGKRGV</sequence>
<gene>
    <name evidence="1" type="ORF">ENX03_01375</name>
</gene>
<reference evidence="1" key="1">
    <citation type="journal article" date="2020" name="mSystems">
        <title>Genome- and Community-Level Interaction Insights into Carbon Utilization and Element Cycling Functions of Hydrothermarchaeota in Hydrothermal Sediment.</title>
        <authorList>
            <person name="Zhou Z."/>
            <person name="Liu Y."/>
            <person name="Xu W."/>
            <person name="Pan J."/>
            <person name="Luo Z.H."/>
            <person name="Li M."/>
        </authorList>
    </citation>
    <scope>NUCLEOTIDE SEQUENCE [LARGE SCALE GENOMIC DNA]</scope>
    <source>
        <strain evidence="1">SpSt-902</strain>
    </source>
</reference>
<proteinExistence type="predicted"/>